<sequence>MITGLLHLHNFLRWFALIAIVIALIRSFGGMSNKKPFTKPDNLWSLLTLIAFHLQLVLGFALYFLKGWHSQLGEMSDKLIRFYSIEHSLGMLIAIVLVTVGRVSSKKMENDTAKHKKIFWYFLIAFIITLVSIPWPFREIVGRPWFPGM</sequence>
<keyword evidence="1" id="KW-1133">Transmembrane helix</keyword>
<accession>A0A7K3WQX8</accession>
<feature type="transmembrane region" description="Helical" evidence="1">
    <location>
        <begin position="12"/>
        <end position="31"/>
    </location>
</feature>
<dbReference type="EMBL" id="JAAGVY010000016">
    <property type="protein sequence ID" value="NEN23864.1"/>
    <property type="molecule type" value="Genomic_DNA"/>
</dbReference>
<dbReference type="AlphaFoldDB" id="A0A7K3WQX8"/>
<feature type="transmembrane region" description="Helical" evidence="1">
    <location>
        <begin position="80"/>
        <end position="98"/>
    </location>
</feature>
<keyword evidence="3" id="KW-1185">Reference proteome</keyword>
<feature type="transmembrane region" description="Helical" evidence="1">
    <location>
        <begin position="43"/>
        <end position="65"/>
    </location>
</feature>
<name>A0A7K3WQX8_9FLAO</name>
<comment type="caution">
    <text evidence="2">The sequence shown here is derived from an EMBL/GenBank/DDBJ whole genome shotgun (WGS) entry which is preliminary data.</text>
</comment>
<gene>
    <name evidence="2" type="ORF">G3O08_10165</name>
</gene>
<evidence type="ECO:0008006" key="4">
    <source>
        <dbReference type="Google" id="ProtNLM"/>
    </source>
</evidence>
<dbReference type="Proteomes" id="UP000486602">
    <property type="component" value="Unassembled WGS sequence"/>
</dbReference>
<keyword evidence="1" id="KW-0812">Transmembrane</keyword>
<feature type="transmembrane region" description="Helical" evidence="1">
    <location>
        <begin position="118"/>
        <end position="137"/>
    </location>
</feature>
<evidence type="ECO:0000313" key="2">
    <source>
        <dbReference type="EMBL" id="NEN23864.1"/>
    </source>
</evidence>
<keyword evidence="1" id="KW-0472">Membrane</keyword>
<proteinExistence type="predicted"/>
<protein>
    <recommendedName>
        <fullName evidence="4">Cytochrome B</fullName>
    </recommendedName>
</protein>
<organism evidence="2 3">
    <name type="scientific">Cryomorpha ignava</name>
    <dbReference type="NCBI Taxonomy" id="101383"/>
    <lineage>
        <taxon>Bacteria</taxon>
        <taxon>Pseudomonadati</taxon>
        <taxon>Bacteroidota</taxon>
        <taxon>Flavobacteriia</taxon>
        <taxon>Flavobacteriales</taxon>
        <taxon>Cryomorphaceae</taxon>
        <taxon>Cryomorpha</taxon>
    </lineage>
</organism>
<reference evidence="2 3" key="1">
    <citation type="submission" date="2020-02" db="EMBL/GenBank/DDBJ databases">
        <title>Out from the shadows clarifying the taxonomy of the family Cryomorphaceae and related taxa by utilizing the GTDB taxonomic framework.</title>
        <authorList>
            <person name="Bowman J.P."/>
        </authorList>
    </citation>
    <scope>NUCLEOTIDE SEQUENCE [LARGE SCALE GENOMIC DNA]</scope>
    <source>
        <strain evidence="2 3">QSSC 1-22</strain>
    </source>
</reference>
<evidence type="ECO:0000256" key="1">
    <source>
        <dbReference type="SAM" id="Phobius"/>
    </source>
</evidence>
<dbReference type="RefSeq" id="WP_163285256.1">
    <property type="nucleotide sequence ID" value="NZ_JAAGVY010000016.1"/>
</dbReference>
<evidence type="ECO:0000313" key="3">
    <source>
        <dbReference type="Proteomes" id="UP000486602"/>
    </source>
</evidence>